<evidence type="ECO:0000313" key="3">
    <source>
        <dbReference type="Proteomes" id="UP000184074"/>
    </source>
</evidence>
<dbReference type="Pfam" id="PF19834">
    <property type="entry name" value="DUF6314"/>
    <property type="match status" value="1"/>
</dbReference>
<dbReference type="OrthoDB" id="7351979at2"/>
<dbReference type="Proteomes" id="UP000184074">
    <property type="component" value="Unassembled WGS sequence"/>
</dbReference>
<protein>
    <recommendedName>
        <fullName evidence="1">DUF6314 domain-containing protein</fullName>
    </recommendedName>
</protein>
<reference evidence="2 3" key="1">
    <citation type="submission" date="2016-11" db="EMBL/GenBank/DDBJ databases">
        <authorList>
            <person name="Jaros S."/>
            <person name="Januszkiewicz K."/>
            <person name="Wedrychowicz H."/>
        </authorList>
    </citation>
    <scope>NUCLEOTIDE SEQUENCE [LARGE SCALE GENOMIC DNA]</scope>
    <source>
        <strain evidence="2 3">DSM 28715</strain>
    </source>
</reference>
<keyword evidence="3" id="KW-1185">Reference proteome</keyword>
<dbReference type="RefSeq" id="WP_072899654.1">
    <property type="nucleotide sequence ID" value="NZ_FQXB01000001.1"/>
</dbReference>
<gene>
    <name evidence="2" type="ORF">SAMN05444003_0928</name>
</gene>
<dbReference type="EMBL" id="FQXB01000001">
    <property type="protein sequence ID" value="SHG78941.1"/>
    <property type="molecule type" value="Genomic_DNA"/>
</dbReference>
<dbReference type="AlphaFoldDB" id="A0A1M5MNU5"/>
<name>A0A1M5MNU5_9RHOB</name>
<sequence>MLQPSDFLGLWGVTRTIEDRHSNQTGRFDGEATFAQNSSGTLSYLETGQMRLGQGPSMTATRSYKWQFIDSQVNVFFEDGRPFHSFEPVGKSAGTDHPCGDDYYTVAYDFLDWPGWSAVWTVSGPRKDYTSTTKYMRD</sequence>
<evidence type="ECO:0000313" key="2">
    <source>
        <dbReference type="EMBL" id="SHG78941.1"/>
    </source>
</evidence>
<evidence type="ECO:0000259" key="1">
    <source>
        <dbReference type="Pfam" id="PF19834"/>
    </source>
</evidence>
<dbReference type="InterPro" id="IPR045632">
    <property type="entry name" value="DUF6314"/>
</dbReference>
<organism evidence="2 3">
    <name type="scientific">Cognatiyoonia sediminum</name>
    <dbReference type="NCBI Taxonomy" id="1508389"/>
    <lineage>
        <taxon>Bacteria</taxon>
        <taxon>Pseudomonadati</taxon>
        <taxon>Pseudomonadota</taxon>
        <taxon>Alphaproteobacteria</taxon>
        <taxon>Rhodobacterales</taxon>
        <taxon>Paracoccaceae</taxon>
        <taxon>Cognatiyoonia</taxon>
    </lineage>
</organism>
<proteinExistence type="predicted"/>
<dbReference type="STRING" id="1508389.SAMN05444003_0928"/>
<feature type="domain" description="DUF6314" evidence="1">
    <location>
        <begin position="7"/>
        <end position="137"/>
    </location>
</feature>
<accession>A0A1M5MNU5</accession>